<protein>
    <recommendedName>
        <fullName evidence="3">Integrase</fullName>
    </recommendedName>
</protein>
<evidence type="ECO:0000313" key="1">
    <source>
        <dbReference type="EMBL" id="MBB6147184.1"/>
    </source>
</evidence>
<comment type="caution">
    <text evidence="1">The sequence shown here is derived from an EMBL/GenBank/DDBJ whole genome shotgun (WGS) entry which is preliminary data.</text>
</comment>
<dbReference type="OrthoDB" id="9815875at2"/>
<gene>
    <name evidence="1" type="ORF">HNQ77_005178</name>
</gene>
<dbReference type="Proteomes" id="UP000538666">
    <property type="component" value="Unassembled WGS sequence"/>
</dbReference>
<dbReference type="AlphaFoldDB" id="A0A841KA63"/>
<keyword evidence="2" id="KW-1185">Reference proteome</keyword>
<dbReference type="EMBL" id="JACHEK010000013">
    <property type="protein sequence ID" value="MBB6147184.1"/>
    <property type="molecule type" value="Genomic_DNA"/>
</dbReference>
<dbReference type="RefSeq" id="WP_050060166.1">
    <property type="nucleotide sequence ID" value="NZ_JACHEK010000013.1"/>
</dbReference>
<evidence type="ECO:0008006" key="3">
    <source>
        <dbReference type="Google" id="ProtNLM"/>
    </source>
</evidence>
<proteinExistence type="predicted"/>
<organism evidence="1 2">
    <name type="scientific">Silvibacterium bohemicum</name>
    <dbReference type="NCBI Taxonomy" id="1577686"/>
    <lineage>
        <taxon>Bacteria</taxon>
        <taxon>Pseudomonadati</taxon>
        <taxon>Acidobacteriota</taxon>
        <taxon>Terriglobia</taxon>
        <taxon>Terriglobales</taxon>
        <taxon>Acidobacteriaceae</taxon>
        <taxon>Silvibacterium</taxon>
    </lineage>
</organism>
<evidence type="ECO:0000313" key="2">
    <source>
        <dbReference type="Proteomes" id="UP000538666"/>
    </source>
</evidence>
<sequence>MTQLEISSVPRSPELGVLFEQAAMNGTEEREIARTTGHHSVDMVRRYIHGGRAFGASAQLG</sequence>
<accession>A0A841KA63</accession>
<name>A0A841KA63_9BACT</name>
<reference evidence="1 2" key="1">
    <citation type="submission" date="2020-08" db="EMBL/GenBank/DDBJ databases">
        <title>Genomic Encyclopedia of Type Strains, Phase IV (KMG-IV): sequencing the most valuable type-strain genomes for metagenomic binning, comparative biology and taxonomic classification.</title>
        <authorList>
            <person name="Goeker M."/>
        </authorList>
    </citation>
    <scope>NUCLEOTIDE SEQUENCE [LARGE SCALE GENOMIC DNA]</scope>
    <source>
        <strain evidence="1 2">DSM 103733</strain>
    </source>
</reference>